<reference evidence="1 2" key="1">
    <citation type="journal article" date="2019" name="G3 (Bethesda)">
        <title>Sequencing of a Wild Apple (Malus baccata) Genome Unravels the Differences Between Cultivated and Wild Apple Species Regarding Disease Resistance and Cold Tolerance.</title>
        <authorList>
            <person name="Chen X."/>
        </authorList>
    </citation>
    <scope>NUCLEOTIDE SEQUENCE [LARGE SCALE GENOMIC DNA]</scope>
    <source>
        <strain evidence="2">cv. Shandingzi</strain>
        <tissue evidence="1">Leaves</tissue>
    </source>
</reference>
<dbReference type="AlphaFoldDB" id="A0A540KQH6"/>
<comment type="caution">
    <text evidence="1">The sequence shown here is derived from an EMBL/GenBank/DDBJ whole genome shotgun (WGS) entry which is preliminary data.</text>
</comment>
<keyword evidence="2" id="KW-1185">Reference proteome</keyword>
<accession>A0A540KQH6</accession>
<evidence type="ECO:0000313" key="2">
    <source>
        <dbReference type="Proteomes" id="UP000315295"/>
    </source>
</evidence>
<sequence length="79" mass="9042">MKPQNICGESSLYDESTRGFRETLCQAYQAAMVVMARHGRQNDGRGLLVSKPIGRRIRWNNYADDPIRTLIFLGSWSHT</sequence>
<dbReference type="Proteomes" id="UP000315295">
    <property type="component" value="Unassembled WGS sequence"/>
</dbReference>
<organism evidence="1 2">
    <name type="scientific">Malus baccata</name>
    <name type="common">Siberian crab apple</name>
    <name type="synonym">Pyrus baccata</name>
    <dbReference type="NCBI Taxonomy" id="106549"/>
    <lineage>
        <taxon>Eukaryota</taxon>
        <taxon>Viridiplantae</taxon>
        <taxon>Streptophyta</taxon>
        <taxon>Embryophyta</taxon>
        <taxon>Tracheophyta</taxon>
        <taxon>Spermatophyta</taxon>
        <taxon>Magnoliopsida</taxon>
        <taxon>eudicotyledons</taxon>
        <taxon>Gunneridae</taxon>
        <taxon>Pentapetalae</taxon>
        <taxon>rosids</taxon>
        <taxon>fabids</taxon>
        <taxon>Rosales</taxon>
        <taxon>Rosaceae</taxon>
        <taxon>Amygdaloideae</taxon>
        <taxon>Maleae</taxon>
        <taxon>Malus</taxon>
    </lineage>
</organism>
<name>A0A540KQH6_MALBA</name>
<proteinExistence type="predicted"/>
<evidence type="ECO:0000313" key="1">
    <source>
        <dbReference type="EMBL" id="TQD76427.1"/>
    </source>
</evidence>
<protein>
    <submittedName>
        <fullName evidence="1">Uncharacterized protein</fullName>
    </submittedName>
</protein>
<dbReference type="EMBL" id="VIEB01001030">
    <property type="protein sequence ID" value="TQD76427.1"/>
    <property type="molecule type" value="Genomic_DNA"/>
</dbReference>
<gene>
    <name evidence="1" type="ORF">C1H46_038055</name>
</gene>